<name>A0ABS5GX21_9BURK</name>
<dbReference type="InterPro" id="IPR051013">
    <property type="entry name" value="MBL_superfamily_lactonases"/>
</dbReference>
<evidence type="ECO:0000313" key="8">
    <source>
        <dbReference type="Proteomes" id="UP000682982"/>
    </source>
</evidence>
<feature type="signal peptide" evidence="5">
    <location>
        <begin position="1"/>
        <end position="27"/>
    </location>
</feature>
<dbReference type="CDD" id="cd07720">
    <property type="entry name" value="OPHC2-like_MBL-fold"/>
    <property type="match status" value="1"/>
</dbReference>
<reference evidence="7 8" key="1">
    <citation type="submission" date="2021-04" db="EMBL/GenBank/DDBJ databases">
        <title>novel species isolated from subtropical streams in China.</title>
        <authorList>
            <person name="Lu H."/>
        </authorList>
    </citation>
    <scope>NUCLEOTIDE SEQUENCE [LARGE SCALE GENOMIC DNA]</scope>
    <source>
        <strain evidence="7 8">FT147W</strain>
    </source>
</reference>
<gene>
    <name evidence="7" type="ORF">KDM87_00215</name>
</gene>
<keyword evidence="4" id="KW-0862">Zinc</keyword>
<keyword evidence="8" id="KW-1185">Reference proteome</keyword>
<evidence type="ECO:0000256" key="1">
    <source>
        <dbReference type="ARBA" id="ARBA00007749"/>
    </source>
</evidence>
<evidence type="ECO:0000256" key="5">
    <source>
        <dbReference type="SAM" id="SignalP"/>
    </source>
</evidence>
<comment type="similarity">
    <text evidence="1">Belongs to the metallo-beta-lactamase superfamily.</text>
</comment>
<proteinExistence type="inferred from homology"/>
<evidence type="ECO:0000259" key="6">
    <source>
        <dbReference type="SMART" id="SM00849"/>
    </source>
</evidence>
<dbReference type="InterPro" id="IPR036866">
    <property type="entry name" value="RibonucZ/Hydroxyglut_hydro"/>
</dbReference>
<dbReference type="InterPro" id="IPR001279">
    <property type="entry name" value="Metallo-B-lactamas"/>
</dbReference>
<protein>
    <submittedName>
        <fullName evidence="7">MBL fold metallo-hydrolase</fullName>
    </submittedName>
</protein>
<dbReference type="SUPFAM" id="SSF56281">
    <property type="entry name" value="Metallo-hydrolase/oxidoreductase"/>
    <property type="match status" value="1"/>
</dbReference>
<sequence length="321" mass="34368">MKASHLLYAGILATASVFTLSVSTAYAAAPMVKTAAPGYYRTMLGDFEVTAISDGTVQLPVDKLLTNTTPAKVNKALGKLHQHSPLDTSVNTYLINTGSKLILIDTGAGALFGPTLGKMQANLKAAGYQPEQVDEIYITHMHPDHVGGLMNGDKMVFPNAVVRADQHDVDFWLSQANLDKAPQESKGYFQGAMASLNPYVKAGQFKSFDGATELVPGIKTIPAHGHTAGHSIYKIESKGQTLVLWGDLMHVAAMQFENPSVTIQFDSDSKAAAVERKKGYADAAQQSYLVGAAHLAFPGLGYVRKEGKGYAWAPLNYAPQP</sequence>
<dbReference type="PANTHER" id="PTHR42978">
    <property type="entry name" value="QUORUM-QUENCHING LACTONASE YTNP-RELATED-RELATED"/>
    <property type="match status" value="1"/>
</dbReference>
<feature type="domain" description="Metallo-beta-lactamase" evidence="6">
    <location>
        <begin position="89"/>
        <end position="294"/>
    </location>
</feature>
<dbReference type="EMBL" id="JAGSPK010000001">
    <property type="protein sequence ID" value="MBR7791003.1"/>
    <property type="molecule type" value="Genomic_DNA"/>
</dbReference>
<dbReference type="SMART" id="SM00849">
    <property type="entry name" value="Lactamase_B"/>
    <property type="match status" value="1"/>
</dbReference>
<keyword evidence="3" id="KW-0378">Hydrolase</keyword>
<dbReference type="Pfam" id="PF00753">
    <property type="entry name" value="Lactamase_B"/>
    <property type="match status" value="1"/>
</dbReference>
<feature type="chain" id="PRO_5045639243" evidence="5">
    <location>
        <begin position="28"/>
        <end position="321"/>
    </location>
</feature>
<dbReference type="Gene3D" id="3.60.15.10">
    <property type="entry name" value="Ribonuclease Z/Hydroxyacylglutathione hydrolase-like"/>
    <property type="match status" value="1"/>
</dbReference>
<evidence type="ECO:0000256" key="2">
    <source>
        <dbReference type="ARBA" id="ARBA00022723"/>
    </source>
</evidence>
<dbReference type="PANTHER" id="PTHR42978:SF6">
    <property type="entry name" value="QUORUM-QUENCHING LACTONASE YTNP-RELATED"/>
    <property type="match status" value="1"/>
</dbReference>
<evidence type="ECO:0000313" key="7">
    <source>
        <dbReference type="EMBL" id="MBR7791003.1"/>
    </source>
</evidence>
<dbReference type="Proteomes" id="UP000682982">
    <property type="component" value="Unassembled WGS sequence"/>
</dbReference>
<dbReference type="RefSeq" id="WP_212677249.1">
    <property type="nucleotide sequence ID" value="NZ_JAGSPK010000001.1"/>
</dbReference>
<evidence type="ECO:0000256" key="3">
    <source>
        <dbReference type="ARBA" id="ARBA00022801"/>
    </source>
</evidence>
<comment type="caution">
    <text evidence="7">The sequence shown here is derived from an EMBL/GenBank/DDBJ whole genome shotgun (WGS) entry which is preliminary data.</text>
</comment>
<keyword evidence="5" id="KW-0732">Signal</keyword>
<keyword evidence="2" id="KW-0479">Metal-binding</keyword>
<evidence type="ECO:0000256" key="4">
    <source>
        <dbReference type="ARBA" id="ARBA00022833"/>
    </source>
</evidence>
<organism evidence="7 8">
    <name type="scientific">Undibacterium rivi</name>
    <dbReference type="NCBI Taxonomy" id="2828729"/>
    <lineage>
        <taxon>Bacteria</taxon>
        <taxon>Pseudomonadati</taxon>
        <taxon>Pseudomonadota</taxon>
        <taxon>Betaproteobacteria</taxon>
        <taxon>Burkholderiales</taxon>
        <taxon>Oxalobacteraceae</taxon>
        <taxon>Undibacterium</taxon>
    </lineage>
</organism>
<accession>A0ABS5GX21</accession>